<keyword evidence="1 3" id="KW-0808">Transferase</keyword>
<proteinExistence type="inferred from homology"/>
<dbReference type="GeneTree" id="ENSGT00950000183133"/>
<evidence type="ECO:0000256" key="2">
    <source>
        <dbReference type="ARBA" id="ARBA00023315"/>
    </source>
</evidence>
<dbReference type="PANTHER" id="PTHR15298">
    <property type="entry name" value="L-COA N-ACYLTRANSFERASE-RELATED"/>
    <property type="match status" value="1"/>
</dbReference>
<dbReference type="EC" id="2.3.1.-" evidence="3"/>
<name>A0A8D0C1T2_SALMN</name>
<dbReference type="Gene3D" id="3.40.630.30">
    <property type="match status" value="1"/>
</dbReference>
<organism evidence="6 7">
    <name type="scientific">Salvator merianae</name>
    <name type="common">Argentine black and white tegu</name>
    <name type="synonym">Tupinambis merianae</name>
    <dbReference type="NCBI Taxonomy" id="96440"/>
    <lineage>
        <taxon>Eukaryota</taxon>
        <taxon>Metazoa</taxon>
        <taxon>Chordata</taxon>
        <taxon>Craniata</taxon>
        <taxon>Vertebrata</taxon>
        <taxon>Euteleostomi</taxon>
        <taxon>Lepidosauria</taxon>
        <taxon>Squamata</taxon>
        <taxon>Bifurcata</taxon>
        <taxon>Unidentata</taxon>
        <taxon>Episquamata</taxon>
        <taxon>Laterata</taxon>
        <taxon>Teiioidea</taxon>
        <taxon>Teiidae</taxon>
        <taxon>Salvator</taxon>
    </lineage>
</organism>
<dbReference type="AlphaFoldDB" id="A0A8D0C1T2"/>
<reference evidence="6" key="1">
    <citation type="submission" date="2025-08" db="UniProtKB">
        <authorList>
            <consortium name="Ensembl"/>
        </authorList>
    </citation>
    <scope>IDENTIFICATION</scope>
</reference>
<dbReference type="InterPro" id="IPR015938">
    <property type="entry name" value="Glycine_N-acyltransferase_N"/>
</dbReference>
<dbReference type="InterPro" id="IPR013652">
    <property type="entry name" value="Glycine_N-acyltransferase_C"/>
</dbReference>
<dbReference type="GO" id="GO:0047961">
    <property type="term" value="F:glycine N-acyltransferase activity"/>
    <property type="evidence" value="ECO:0007669"/>
    <property type="project" value="InterPro"/>
</dbReference>
<protein>
    <recommendedName>
        <fullName evidence="3">Glycine N-acyltransferase-like protein</fullName>
        <ecNumber evidence="3">2.3.1.-</ecNumber>
    </recommendedName>
</protein>
<dbReference type="SUPFAM" id="SSF55729">
    <property type="entry name" value="Acyl-CoA N-acyltransferases (Nat)"/>
    <property type="match status" value="1"/>
</dbReference>
<evidence type="ECO:0000256" key="3">
    <source>
        <dbReference type="RuleBase" id="RU368002"/>
    </source>
</evidence>
<reference evidence="6" key="2">
    <citation type="submission" date="2025-09" db="UniProtKB">
        <authorList>
            <consortium name="Ensembl"/>
        </authorList>
    </citation>
    <scope>IDENTIFICATION</scope>
</reference>
<dbReference type="GO" id="GO:0005739">
    <property type="term" value="C:mitochondrion"/>
    <property type="evidence" value="ECO:0007669"/>
    <property type="project" value="InterPro"/>
</dbReference>
<dbReference type="OMA" id="VYEYCAL"/>
<dbReference type="Proteomes" id="UP000694421">
    <property type="component" value="Unplaced"/>
</dbReference>
<dbReference type="Pfam" id="PF06021">
    <property type="entry name" value="Gly_acyl_tr_N"/>
    <property type="match status" value="1"/>
</dbReference>
<evidence type="ECO:0000256" key="1">
    <source>
        <dbReference type="ARBA" id="ARBA00022679"/>
    </source>
</evidence>
<dbReference type="Pfam" id="PF08444">
    <property type="entry name" value="Gly_acyl_tr_C"/>
    <property type="match status" value="1"/>
</dbReference>
<keyword evidence="2 3" id="KW-0012">Acyltransferase</keyword>
<comment type="similarity">
    <text evidence="3">Belongs to the glycine N-acyltransferase family.</text>
</comment>
<dbReference type="InterPro" id="IPR016181">
    <property type="entry name" value="Acyl_CoA_acyltransferase"/>
</dbReference>
<sequence>MLILFCPSKLRMLEEMLKKSLPQAIQAHGVVMNINRGNPVGHEAVVDSWPQFKALLTRPRKEDASHPSDTWGNMHTAFYKNFDVFRTLLKDTNTINWTNSFLMYGNQNGMYEALAEAAATRKVQLTATPCFSYIHPDPSKIPEHQLDPGFTLSSLNSSHIDQLNKTWLFGGVTEHTRRYLANMVQYFPSACVQDSSGQIVSWSVTHPIGAGGHGYTLPLYRGKHFITIVLRALNMQIHAAGYPVYGCVDLNNVRMQNVMENCGFQRVSELCLLCKFAPA</sequence>
<keyword evidence="7" id="KW-1185">Reference proteome</keyword>
<evidence type="ECO:0000313" key="7">
    <source>
        <dbReference type="Proteomes" id="UP000694421"/>
    </source>
</evidence>
<accession>A0A8D0C1T2</accession>
<feature type="domain" description="Glycine N-acyltransferase C-terminal" evidence="5">
    <location>
        <begin position="191"/>
        <end position="268"/>
    </location>
</feature>
<evidence type="ECO:0000313" key="6">
    <source>
        <dbReference type="Ensembl" id="ENSSMRP00000012772.1"/>
    </source>
</evidence>
<dbReference type="InterPro" id="IPR010313">
    <property type="entry name" value="Glycine_N-acyltransferase"/>
</dbReference>
<dbReference type="PANTHER" id="PTHR15298:SF1">
    <property type="entry name" value="GLYCINE N-ACYLTRANSFERASE-LIKE PROTEIN"/>
    <property type="match status" value="1"/>
</dbReference>
<evidence type="ECO:0000259" key="5">
    <source>
        <dbReference type="Pfam" id="PF08444"/>
    </source>
</evidence>
<feature type="domain" description="Glycine N-acyltransferase N-terminal" evidence="4">
    <location>
        <begin position="1"/>
        <end position="188"/>
    </location>
</feature>
<evidence type="ECO:0000259" key="4">
    <source>
        <dbReference type="Pfam" id="PF06021"/>
    </source>
</evidence>
<dbReference type="Ensembl" id="ENSSMRT00000014886.1">
    <property type="protein sequence ID" value="ENSSMRP00000012772.1"/>
    <property type="gene ID" value="ENSSMRG00000009965.1"/>
</dbReference>